<evidence type="ECO:0000259" key="1">
    <source>
        <dbReference type="Pfam" id="PF13173"/>
    </source>
</evidence>
<dbReference type="SUPFAM" id="SSF52540">
    <property type="entry name" value="P-loop containing nucleoside triphosphate hydrolases"/>
    <property type="match status" value="1"/>
</dbReference>
<proteinExistence type="predicted"/>
<evidence type="ECO:0000313" key="3">
    <source>
        <dbReference type="EMBL" id="STZ67100.1"/>
    </source>
</evidence>
<feature type="domain" description="DUF4143" evidence="2">
    <location>
        <begin position="248"/>
        <end position="411"/>
    </location>
</feature>
<name>A0A378TY59_NEIEL</name>
<evidence type="ECO:0000259" key="2">
    <source>
        <dbReference type="Pfam" id="PF13635"/>
    </source>
</evidence>
<evidence type="ECO:0000313" key="4">
    <source>
        <dbReference type="Proteomes" id="UP000254927"/>
    </source>
</evidence>
<dbReference type="Pfam" id="PF13635">
    <property type="entry name" value="DUF4143"/>
    <property type="match status" value="1"/>
</dbReference>
<dbReference type="InterPro" id="IPR025420">
    <property type="entry name" value="DUF4143"/>
</dbReference>
<dbReference type="InterPro" id="IPR027417">
    <property type="entry name" value="P-loop_NTPase"/>
</dbReference>
<feature type="domain" description="AAA" evidence="1">
    <location>
        <begin position="45"/>
        <end position="180"/>
    </location>
</feature>
<dbReference type="Pfam" id="PF13173">
    <property type="entry name" value="AAA_14"/>
    <property type="match status" value="1"/>
</dbReference>
<protein>
    <submittedName>
        <fullName evidence="3">Archaeal ATPase</fullName>
    </submittedName>
</protein>
<dbReference type="AlphaFoldDB" id="A0A378TY59"/>
<dbReference type="InterPro" id="IPR041682">
    <property type="entry name" value="AAA_14"/>
</dbReference>
<sequence>MYYKNKFSLEKMYFGLYNQPDIWFSRDIMQREIIQSLEKWKHKANRKPLIIQGARQVGKTWAMKHFGKRHFAKTAYINFDNNPRMKTLFSGDYDIGRLLLGLKIESGVDIQAEDTLLIFDEIQEVSQALSSLKYFYENAPQFYIVAAGSLLGVSLHHQVSFPVGKVEFLPLYPMDFHEFLTALGDENLVQLLEMKDWALISAMKSRYIERLRQYYFVGGMPEAVQTFIDTQNVDEVRQVQRHLLTAYEQDFSKHISDGHTVQRVRALWNAIPEQLAKENKKFIYAQLQKGARSKDYETALQWLEDSGLVHIVPRVKKPHLPLSAYQDNAFKLFGLDVGLLAAQSHLDAATLLEGNRIFTEFKGALTEQYVLQQLIATQDNPVFYWATEKGTAEVDFVLQRGQGVIPIEVKAEENLKAKSLKVYVEQFAPEQALRFSMADYREQDWMANVPLYACSDL</sequence>
<dbReference type="PANTHER" id="PTHR33295:SF7">
    <property type="entry name" value="ATPASE"/>
    <property type="match status" value="1"/>
</dbReference>
<gene>
    <name evidence="3" type="ORF">NCTC10660_00570</name>
</gene>
<dbReference type="PANTHER" id="PTHR33295">
    <property type="entry name" value="ATPASE"/>
    <property type="match status" value="1"/>
</dbReference>
<dbReference type="EMBL" id="UGQW01000002">
    <property type="protein sequence ID" value="STZ67100.1"/>
    <property type="molecule type" value="Genomic_DNA"/>
</dbReference>
<reference evidence="3 4" key="1">
    <citation type="submission" date="2018-06" db="EMBL/GenBank/DDBJ databases">
        <authorList>
            <consortium name="Pathogen Informatics"/>
            <person name="Doyle S."/>
        </authorList>
    </citation>
    <scope>NUCLEOTIDE SEQUENCE [LARGE SCALE GENOMIC DNA]</scope>
    <source>
        <strain evidence="3 4">NCTC10660</strain>
    </source>
</reference>
<dbReference type="Proteomes" id="UP000254927">
    <property type="component" value="Unassembled WGS sequence"/>
</dbReference>
<accession>A0A378TY59</accession>
<organism evidence="3 4">
    <name type="scientific">Neisseria elongata</name>
    <dbReference type="NCBI Taxonomy" id="495"/>
    <lineage>
        <taxon>Bacteria</taxon>
        <taxon>Pseudomonadati</taxon>
        <taxon>Pseudomonadota</taxon>
        <taxon>Betaproteobacteria</taxon>
        <taxon>Neisseriales</taxon>
        <taxon>Neisseriaceae</taxon>
        <taxon>Neisseria</taxon>
    </lineage>
</organism>